<dbReference type="STRING" id="1477437.SAMN05444682_10310"/>
<sequence length="36" mass="4314">MSYDMPSKWISIKLGYNLVFCMKFEFYSLHSKYAKG</sequence>
<evidence type="ECO:0000313" key="2">
    <source>
        <dbReference type="Proteomes" id="UP000198670"/>
    </source>
</evidence>
<reference evidence="1 2" key="1">
    <citation type="submission" date="2016-10" db="EMBL/GenBank/DDBJ databases">
        <authorList>
            <person name="de Groot N.N."/>
        </authorList>
    </citation>
    <scope>NUCLEOTIDE SEQUENCE [LARGE SCALE GENOMIC DNA]</scope>
    <source>
        <strain evidence="1 2">RK1</strain>
    </source>
</reference>
<dbReference type="AlphaFoldDB" id="A0A1I3GK32"/>
<organism evidence="1 2">
    <name type="scientific">Parapedobacter indicus</name>
    <dbReference type="NCBI Taxonomy" id="1477437"/>
    <lineage>
        <taxon>Bacteria</taxon>
        <taxon>Pseudomonadati</taxon>
        <taxon>Bacteroidota</taxon>
        <taxon>Sphingobacteriia</taxon>
        <taxon>Sphingobacteriales</taxon>
        <taxon>Sphingobacteriaceae</taxon>
        <taxon>Parapedobacter</taxon>
    </lineage>
</organism>
<accession>A0A1I3GK32</accession>
<dbReference type="EMBL" id="FOQO01000003">
    <property type="protein sequence ID" value="SFI23865.1"/>
    <property type="molecule type" value="Genomic_DNA"/>
</dbReference>
<keyword evidence="2" id="KW-1185">Reference proteome</keyword>
<evidence type="ECO:0000313" key="1">
    <source>
        <dbReference type="EMBL" id="SFI23865.1"/>
    </source>
</evidence>
<protein>
    <submittedName>
        <fullName evidence="1">Uncharacterized protein</fullName>
    </submittedName>
</protein>
<proteinExistence type="predicted"/>
<dbReference type="Proteomes" id="UP000198670">
    <property type="component" value="Unassembled WGS sequence"/>
</dbReference>
<name>A0A1I3GK32_9SPHI</name>
<gene>
    <name evidence="1" type="ORF">SAMN05444682_10310</name>
</gene>